<name>A0ABQ9ZHI9_9CRUS</name>
<evidence type="ECO:0000313" key="1">
    <source>
        <dbReference type="EMBL" id="KAK4012402.1"/>
    </source>
</evidence>
<comment type="caution">
    <text evidence="1">The sequence shown here is derived from an EMBL/GenBank/DDBJ whole genome shotgun (WGS) entry which is preliminary data.</text>
</comment>
<reference evidence="1 2" key="1">
    <citation type="journal article" date="2023" name="Nucleic Acids Res.">
        <title>The hologenome of Daphnia magna reveals possible DNA methylation and microbiome-mediated evolution of the host genome.</title>
        <authorList>
            <person name="Chaturvedi A."/>
            <person name="Li X."/>
            <person name="Dhandapani V."/>
            <person name="Marshall H."/>
            <person name="Kissane S."/>
            <person name="Cuenca-Cambronero M."/>
            <person name="Asole G."/>
            <person name="Calvet F."/>
            <person name="Ruiz-Romero M."/>
            <person name="Marangio P."/>
            <person name="Guigo R."/>
            <person name="Rago D."/>
            <person name="Mirbahai L."/>
            <person name="Eastwood N."/>
            <person name="Colbourne J.K."/>
            <person name="Zhou J."/>
            <person name="Mallon E."/>
            <person name="Orsini L."/>
        </authorList>
    </citation>
    <scope>NUCLEOTIDE SEQUENCE [LARGE SCALE GENOMIC DNA]</scope>
    <source>
        <strain evidence="1">LRV0_1</strain>
    </source>
</reference>
<organism evidence="1 2">
    <name type="scientific">Daphnia magna</name>
    <dbReference type="NCBI Taxonomy" id="35525"/>
    <lineage>
        <taxon>Eukaryota</taxon>
        <taxon>Metazoa</taxon>
        <taxon>Ecdysozoa</taxon>
        <taxon>Arthropoda</taxon>
        <taxon>Crustacea</taxon>
        <taxon>Branchiopoda</taxon>
        <taxon>Diplostraca</taxon>
        <taxon>Cladocera</taxon>
        <taxon>Anomopoda</taxon>
        <taxon>Daphniidae</taxon>
        <taxon>Daphnia</taxon>
    </lineage>
</organism>
<dbReference type="EMBL" id="JAOYFB010000003">
    <property type="protein sequence ID" value="KAK4012402.1"/>
    <property type="molecule type" value="Genomic_DNA"/>
</dbReference>
<keyword evidence="2" id="KW-1185">Reference proteome</keyword>
<evidence type="ECO:0000313" key="2">
    <source>
        <dbReference type="Proteomes" id="UP001234178"/>
    </source>
</evidence>
<proteinExistence type="predicted"/>
<sequence>MSPSNRHRNIIEVSFGLLFTENRLNCLSLLSIECDLLQTIDFEFLIAEFASKKLERPEHNMLFWAWMWTLSTSGPPFLSVKKIDICLTTQGSRDYYMIDSDYAFK</sequence>
<accession>A0ABQ9ZHI9</accession>
<dbReference type="Proteomes" id="UP001234178">
    <property type="component" value="Unassembled WGS sequence"/>
</dbReference>
<gene>
    <name evidence="1" type="ORF">OUZ56_021501</name>
</gene>
<protein>
    <submittedName>
        <fullName evidence="1">Uncharacterized protein</fullName>
    </submittedName>
</protein>